<keyword evidence="3" id="KW-1185">Reference proteome</keyword>
<dbReference type="EMBL" id="CH902617">
    <property type="protein sequence ID" value="KPU80431.1"/>
    <property type="molecule type" value="Genomic_DNA"/>
</dbReference>
<protein>
    <submittedName>
        <fullName evidence="2">Uncharacterized protein</fullName>
    </submittedName>
</protein>
<dbReference type="AlphaFoldDB" id="A0A0P8Y0Y5"/>
<evidence type="ECO:0000256" key="1">
    <source>
        <dbReference type="SAM" id="MobiDB-lite"/>
    </source>
</evidence>
<feature type="compositionally biased region" description="Low complexity" evidence="1">
    <location>
        <begin position="209"/>
        <end position="229"/>
    </location>
</feature>
<evidence type="ECO:0000313" key="3">
    <source>
        <dbReference type="Proteomes" id="UP000007801"/>
    </source>
</evidence>
<dbReference type="Proteomes" id="UP000007801">
    <property type="component" value="Unassembled WGS sequence"/>
</dbReference>
<accession>A0A0P8Y0Y5</accession>
<feature type="region of interest" description="Disordered" evidence="1">
    <location>
        <begin position="57"/>
        <end position="94"/>
    </location>
</feature>
<name>A0A0P8Y0Y5_DROAN</name>
<feature type="region of interest" description="Disordered" evidence="1">
    <location>
        <begin position="196"/>
        <end position="245"/>
    </location>
</feature>
<evidence type="ECO:0000313" key="2">
    <source>
        <dbReference type="EMBL" id="KPU80431.1"/>
    </source>
</evidence>
<sequence length="245" mass="27565">MKSMYIIVGETNNNAQPFLKVLKGADDPKSPLIMLANPTSNVNMEVMSEPELLNPDFETTLATPTDSTSKTENPHKKSRPQQIKKPSLNQQQKSKLHELLSMPGGWESFPLINPVPLAAMTAQAHIQPIFYPMPIYVPYPIPLMLNQMNTVSTSHNNNLEDQINLRFNELMSAKLLRDAFKGDSSKWQEINNNFIKPGNQKWRGKFRRTTSTSTTTTTESPVTKPTEPTRNLDDNSKQSDSAPQN</sequence>
<proteinExistence type="predicted"/>
<organism evidence="2 3">
    <name type="scientific">Drosophila ananassae</name>
    <name type="common">Fruit fly</name>
    <dbReference type="NCBI Taxonomy" id="7217"/>
    <lineage>
        <taxon>Eukaryota</taxon>
        <taxon>Metazoa</taxon>
        <taxon>Ecdysozoa</taxon>
        <taxon>Arthropoda</taxon>
        <taxon>Hexapoda</taxon>
        <taxon>Insecta</taxon>
        <taxon>Pterygota</taxon>
        <taxon>Neoptera</taxon>
        <taxon>Endopterygota</taxon>
        <taxon>Diptera</taxon>
        <taxon>Brachycera</taxon>
        <taxon>Muscomorpha</taxon>
        <taxon>Ephydroidea</taxon>
        <taxon>Drosophilidae</taxon>
        <taxon>Drosophila</taxon>
        <taxon>Sophophora</taxon>
    </lineage>
</organism>
<dbReference type="OrthoDB" id="7866704at2759"/>
<reference evidence="2 3" key="1">
    <citation type="journal article" date="2007" name="Nature">
        <title>Evolution of genes and genomes on the Drosophila phylogeny.</title>
        <authorList>
            <consortium name="Drosophila 12 Genomes Consortium"/>
            <person name="Clark A.G."/>
            <person name="Eisen M.B."/>
            <person name="Smith D.R."/>
            <person name="Bergman C.M."/>
            <person name="Oliver B."/>
            <person name="Markow T.A."/>
            <person name="Kaufman T.C."/>
            <person name="Kellis M."/>
            <person name="Gelbart W."/>
            <person name="Iyer V.N."/>
            <person name="Pollard D.A."/>
            <person name="Sackton T.B."/>
            <person name="Larracuente A.M."/>
            <person name="Singh N.D."/>
            <person name="Abad J.P."/>
            <person name="Abt D.N."/>
            <person name="Adryan B."/>
            <person name="Aguade M."/>
            <person name="Akashi H."/>
            <person name="Anderson W.W."/>
            <person name="Aquadro C.F."/>
            <person name="Ardell D.H."/>
            <person name="Arguello R."/>
            <person name="Artieri C.G."/>
            <person name="Barbash D.A."/>
            <person name="Barker D."/>
            <person name="Barsanti P."/>
            <person name="Batterham P."/>
            <person name="Batzoglou S."/>
            <person name="Begun D."/>
            <person name="Bhutkar A."/>
            <person name="Blanco E."/>
            <person name="Bosak S.A."/>
            <person name="Bradley R.K."/>
            <person name="Brand A.D."/>
            <person name="Brent M.R."/>
            <person name="Brooks A.N."/>
            <person name="Brown R.H."/>
            <person name="Butlin R.K."/>
            <person name="Caggese C."/>
            <person name="Calvi B.R."/>
            <person name="Bernardo de Carvalho A."/>
            <person name="Caspi A."/>
            <person name="Castrezana S."/>
            <person name="Celniker S.E."/>
            <person name="Chang J.L."/>
            <person name="Chapple C."/>
            <person name="Chatterji S."/>
            <person name="Chinwalla A."/>
            <person name="Civetta A."/>
            <person name="Clifton S.W."/>
            <person name="Comeron J.M."/>
            <person name="Costello J.C."/>
            <person name="Coyne J.A."/>
            <person name="Daub J."/>
            <person name="David R.G."/>
            <person name="Delcher A.L."/>
            <person name="Delehaunty K."/>
            <person name="Do C.B."/>
            <person name="Ebling H."/>
            <person name="Edwards K."/>
            <person name="Eickbush T."/>
            <person name="Evans J.D."/>
            <person name="Filipski A."/>
            <person name="Findeiss S."/>
            <person name="Freyhult E."/>
            <person name="Fulton L."/>
            <person name="Fulton R."/>
            <person name="Garcia A.C."/>
            <person name="Gardiner A."/>
            <person name="Garfield D.A."/>
            <person name="Garvin B.E."/>
            <person name="Gibson G."/>
            <person name="Gilbert D."/>
            <person name="Gnerre S."/>
            <person name="Godfrey J."/>
            <person name="Good R."/>
            <person name="Gotea V."/>
            <person name="Gravely B."/>
            <person name="Greenberg A.J."/>
            <person name="Griffiths-Jones S."/>
            <person name="Gross S."/>
            <person name="Guigo R."/>
            <person name="Gustafson E.A."/>
            <person name="Haerty W."/>
            <person name="Hahn M.W."/>
            <person name="Halligan D.L."/>
            <person name="Halpern A.L."/>
            <person name="Halter G.M."/>
            <person name="Han M.V."/>
            <person name="Heger A."/>
            <person name="Hillier L."/>
            <person name="Hinrichs A.S."/>
            <person name="Holmes I."/>
            <person name="Hoskins R.A."/>
            <person name="Hubisz M.J."/>
            <person name="Hultmark D."/>
            <person name="Huntley M.A."/>
            <person name="Jaffe D.B."/>
            <person name="Jagadeeshan S."/>
            <person name="Jeck W.R."/>
            <person name="Johnson J."/>
            <person name="Jones C.D."/>
            <person name="Jordan W.C."/>
            <person name="Karpen G.H."/>
            <person name="Kataoka E."/>
            <person name="Keightley P.D."/>
            <person name="Kheradpour P."/>
            <person name="Kirkness E.F."/>
            <person name="Koerich L.B."/>
            <person name="Kristiansen K."/>
            <person name="Kudrna D."/>
            <person name="Kulathinal R.J."/>
            <person name="Kumar S."/>
            <person name="Kwok R."/>
            <person name="Lander E."/>
            <person name="Langley C.H."/>
            <person name="Lapoint R."/>
            <person name="Lazzaro B.P."/>
            <person name="Lee S.J."/>
            <person name="Levesque L."/>
            <person name="Li R."/>
            <person name="Lin C.F."/>
            <person name="Lin M.F."/>
            <person name="Lindblad-Toh K."/>
            <person name="Llopart A."/>
            <person name="Long M."/>
            <person name="Low L."/>
            <person name="Lozovsky E."/>
            <person name="Lu J."/>
            <person name="Luo M."/>
            <person name="Machado C.A."/>
            <person name="Makalowski W."/>
            <person name="Marzo M."/>
            <person name="Matsuda M."/>
            <person name="Matzkin L."/>
            <person name="McAllister B."/>
            <person name="McBride C.S."/>
            <person name="McKernan B."/>
            <person name="McKernan K."/>
            <person name="Mendez-Lago M."/>
            <person name="Minx P."/>
            <person name="Mollenhauer M.U."/>
            <person name="Montooth K."/>
            <person name="Mount S.M."/>
            <person name="Mu X."/>
            <person name="Myers E."/>
            <person name="Negre B."/>
            <person name="Newfeld S."/>
            <person name="Nielsen R."/>
            <person name="Noor M.A."/>
            <person name="O'Grady P."/>
            <person name="Pachter L."/>
            <person name="Papaceit M."/>
            <person name="Parisi M.J."/>
            <person name="Parisi M."/>
            <person name="Parts L."/>
            <person name="Pedersen J.S."/>
            <person name="Pesole G."/>
            <person name="Phillippy A.M."/>
            <person name="Ponting C.P."/>
            <person name="Pop M."/>
            <person name="Porcelli D."/>
            <person name="Powell J.R."/>
            <person name="Prohaska S."/>
            <person name="Pruitt K."/>
            <person name="Puig M."/>
            <person name="Quesneville H."/>
            <person name="Ram K.R."/>
            <person name="Rand D."/>
            <person name="Rasmussen M.D."/>
            <person name="Reed L.K."/>
            <person name="Reenan R."/>
            <person name="Reily A."/>
            <person name="Remington K.A."/>
            <person name="Rieger T.T."/>
            <person name="Ritchie M.G."/>
            <person name="Robin C."/>
            <person name="Rogers Y.H."/>
            <person name="Rohde C."/>
            <person name="Rozas J."/>
            <person name="Rubenfield M.J."/>
            <person name="Ruiz A."/>
            <person name="Russo S."/>
            <person name="Salzberg S.L."/>
            <person name="Sanchez-Gracia A."/>
            <person name="Saranga D.J."/>
            <person name="Sato H."/>
            <person name="Schaeffer S.W."/>
            <person name="Schatz M.C."/>
            <person name="Schlenke T."/>
            <person name="Schwartz R."/>
            <person name="Segarra C."/>
            <person name="Singh R.S."/>
            <person name="Sirot L."/>
            <person name="Sirota M."/>
            <person name="Sisneros N.B."/>
            <person name="Smith C.D."/>
            <person name="Smith T.F."/>
            <person name="Spieth J."/>
            <person name="Stage D.E."/>
            <person name="Stark A."/>
            <person name="Stephan W."/>
            <person name="Strausberg R.L."/>
            <person name="Strempel S."/>
            <person name="Sturgill D."/>
            <person name="Sutton G."/>
            <person name="Sutton G.G."/>
            <person name="Tao W."/>
            <person name="Teichmann S."/>
            <person name="Tobari Y.N."/>
            <person name="Tomimura Y."/>
            <person name="Tsolas J.M."/>
            <person name="Valente V.L."/>
            <person name="Venter E."/>
            <person name="Venter J.C."/>
            <person name="Vicario S."/>
            <person name="Vieira F.G."/>
            <person name="Vilella A.J."/>
            <person name="Villasante A."/>
            <person name="Walenz B."/>
            <person name="Wang J."/>
            <person name="Wasserman M."/>
            <person name="Watts T."/>
            <person name="Wilson D."/>
            <person name="Wilson R.K."/>
            <person name="Wing R.A."/>
            <person name="Wolfner M.F."/>
            <person name="Wong A."/>
            <person name="Wong G.K."/>
            <person name="Wu C.I."/>
            <person name="Wu G."/>
            <person name="Yamamoto D."/>
            <person name="Yang H.P."/>
            <person name="Yang S.P."/>
            <person name="Yorke J.A."/>
            <person name="Yoshida K."/>
            <person name="Zdobnov E."/>
            <person name="Zhang P."/>
            <person name="Zhang Y."/>
            <person name="Zimin A.V."/>
            <person name="Baldwin J."/>
            <person name="Abdouelleil A."/>
            <person name="Abdulkadir J."/>
            <person name="Abebe A."/>
            <person name="Abera B."/>
            <person name="Abreu J."/>
            <person name="Acer S.C."/>
            <person name="Aftuck L."/>
            <person name="Alexander A."/>
            <person name="An P."/>
            <person name="Anderson E."/>
            <person name="Anderson S."/>
            <person name="Arachi H."/>
            <person name="Azer M."/>
            <person name="Bachantsang P."/>
            <person name="Barry A."/>
            <person name="Bayul T."/>
            <person name="Berlin A."/>
            <person name="Bessette D."/>
            <person name="Bloom T."/>
            <person name="Blye J."/>
            <person name="Boguslavskiy L."/>
            <person name="Bonnet C."/>
            <person name="Boukhgalter B."/>
            <person name="Bourzgui I."/>
            <person name="Brown A."/>
            <person name="Cahill P."/>
            <person name="Channer S."/>
            <person name="Cheshatsang Y."/>
            <person name="Chuda L."/>
            <person name="Citroen M."/>
            <person name="Collymore A."/>
            <person name="Cooke P."/>
            <person name="Costello M."/>
            <person name="D'Aco K."/>
            <person name="Daza R."/>
            <person name="De Haan G."/>
            <person name="DeGray S."/>
            <person name="DeMaso C."/>
            <person name="Dhargay N."/>
            <person name="Dooley K."/>
            <person name="Dooley E."/>
            <person name="Doricent M."/>
            <person name="Dorje P."/>
            <person name="Dorjee K."/>
            <person name="Dupes A."/>
            <person name="Elong R."/>
            <person name="Falk J."/>
            <person name="Farina A."/>
            <person name="Faro S."/>
            <person name="Ferguson D."/>
            <person name="Fisher S."/>
            <person name="Foley C.D."/>
            <person name="Franke A."/>
            <person name="Friedrich D."/>
            <person name="Gadbois L."/>
            <person name="Gearin G."/>
            <person name="Gearin C.R."/>
            <person name="Giannoukos G."/>
            <person name="Goode T."/>
            <person name="Graham J."/>
            <person name="Grandbois E."/>
            <person name="Grewal S."/>
            <person name="Gyaltsen K."/>
            <person name="Hafez N."/>
            <person name="Hagos B."/>
            <person name="Hall J."/>
            <person name="Henson C."/>
            <person name="Hollinger A."/>
            <person name="Honan T."/>
            <person name="Huard M.D."/>
            <person name="Hughes L."/>
            <person name="Hurhula B."/>
            <person name="Husby M.E."/>
            <person name="Kamat A."/>
            <person name="Kanga B."/>
            <person name="Kashin S."/>
            <person name="Khazanovich D."/>
            <person name="Kisner P."/>
            <person name="Lance K."/>
            <person name="Lara M."/>
            <person name="Lee W."/>
            <person name="Lennon N."/>
            <person name="Letendre F."/>
            <person name="LeVine R."/>
            <person name="Lipovsky A."/>
            <person name="Liu X."/>
            <person name="Liu J."/>
            <person name="Liu S."/>
            <person name="Lokyitsang T."/>
            <person name="Lokyitsang Y."/>
            <person name="Lubonja R."/>
            <person name="Lui A."/>
            <person name="MacDonald P."/>
            <person name="Magnisalis V."/>
            <person name="Maru K."/>
            <person name="Matthews C."/>
            <person name="McCusker W."/>
            <person name="McDonough S."/>
            <person name="Mehta T."/>
            <person name="Meldrim J."/>
            <person name="Meneus L."/>
            <person name="Mihai O."/>
            <person name="Mihalev A."/>
            <person name="Mihova T."/>
            <person name="Mittelman R."/>
            <person name="Mlenga V."/>
            <person name="Montmayeur A."/>
            <person name="Mulrain L."/>
            <person name="Navidi A."/>
            <person name="Naylor J."/>
            <person name="Negash T."/>
            <person name="Nguyen T."/>
            <person name="Nguyen N."/>
            <person name="Nicol R."/>
            <person name="Norbu C."/>
            <person name="Norbu N."/>
            <person name="Novod N."/>
            <person name="O'Neill B."/>
            <person name="Osman S."/>
            <person name="Markiewicz E."/>
            <person name="Oyono O.L."/>
            <person name="Patti C."/>
            <person name="Phunkhang P."/>
            <person name="Pierre F."/>
            <person name="Priest M."/>
            <person name="Raghuraman S."/>
            <person name="Rege F."/>
            <person name="Reyes R."/>
            <person name="Rise C."/>
            <person name="Rogov P."/>
            <person name="Ross K."/>
            <person name="Ryan E."/>
            <person name="Settipalli S."/>
            <person name="Shea T."/>
            <person name="Sherpa N."/>
            <person name="Shi L."/>
            <person name="Shih D."/>
            <person name="Sparrow T."/>
            <person name="Spaulding J."/>
            <person name="Stalker J."/>
            <person name="Stange-Thomann N."/>
            <person name="Stavropoulos S."/>
            <person name="Stone C."/>
            <person name="Strader C."/>
            <person name="Tesfaye S."/>
            <person name="Thomson T."/>
            <person name="Thoulutsang Y."/>
            <person name="Thoulutsang D."/>
            <person name="Topham K."/>
            <person name="Topping I."/>
            <person name="Tsamla T."/>
            <person name="Vassiliev H."/>
            <person name="Vo A."/>
            <person name="Wangchuk T."/>
            <person name="Wangdi T."/>
            <person name="Weiand M."/>
            <person name="Wilkinson J."/>
            <person name="Wilson A."/>
            <person name="Yadav S."/>
            <person name="Young G."/>
            <person name="Yu Q."/>
            <person name="Zembek L."/>
            <person name="Zhong D."/>
            <person name="Zimmer A."/>
            <person name="Zwirko Z."/>
            <person name="Jaffe D.B."/>
            <person name="Alvarez P."/>
            <person name="Brockman W."/>
            <person name="Butler J."/>
            <person name="Chin C."/>
            <person name="Gnerre S."/>
            <person name="Grabherr M."/>
            <person name="Kleber M."/>
            <person name="Mauceli E."/>
            <person name="MacCallum I."/>
        </authorList>
    </citation>
    <scope>NUCLEOTIDE SEQUENCE [LARGE SCALE GENOMIC DNA]</scope>
    <source>
        <strain evidence="3">Tucson 14024-0371.13</strain>
    </source>
</reference>
<feature type="compositionally biased region" description="Polar residues" evidence="1">
    <location>
        <begin position="60"/>
        <end position="71"/>
    </location>
</feature>
<gene>
    <name evidence="2" type="primary">Dana\GF26874</name>
    <name evidence="2" type="ORF">GF26874</name>
</gene>
<dbReference type="InParanoid" id="A0A0P8Y0Y5"/>